<dbReference type="AlphaFoldDB" id="A0A9X1SXZ9"/>
<dbReference type="PANTHER" id="PTHR34136:SF1">
    <property type="entry name" value="UDP-N-ACETYL-D-MANNOSAMINURONIC ACID TRANSFERASE"/>
    <property type="match status" value="1"/>
</dbReference>
<evidence type="ECO:0000256" key="1">
    <source>
        <dbReference type="ARBA" id="ARBA00022676"/>
    </source>
</evidence>
<keyword evidence="4" id="KW-1185">Reference proteome</keyword>
<comment type="caution">
    <text evidence="3">The sequence shown here is derived from an EMBL/GenBank/DDBJ whole genome shotgun (WGS) entry which is preliminary data.</text>
</comment>
<keyword evidence="2" id="KW-0808">Transferase</keyword>
<evidence type="ECO:0000313" key="3">
    <source>
        <dbReference type="EMBL" id="MCD5310618.1"/>
    </source>
</evidence>
<gene>
    <name evidence="3" type="ORF">LR394_06905</name>
</gene>
<evidence type="ECO:0000256" key="2">
    <source>
        <dbReference type="ARBA" id="ARBA00022679"/>
    </source>
</evidence>
<dbReference type="EMBL" id="JAJOMB010000003">
    <property type="protein sequence ID" value="MCD5310618.1"/>
    <property type="molecule type" value="Genomic_DNA"/>
</dbReference>
<reference evidence="3" key="1">
    <citation type="submission" date="2021-11" db="EMBL/GenBank/DDBJ databases">
        <title>Streptomyces corallinus and Kineosporia corallina sp. nov., two new coral-derived marine actinobacteria.</title>
        <authorList>
            <person name="Buangrab K."/>
            <person name="Sutthacheep M."/>
            <person name="Yeemin T."/>
            <person name="Harunari E."/>
            <person name="Igarashi Y."/>
            <person name="Sripreechasak P."/>
            <person name="Kanchanasin P."/>
            <person name="Tanasupawat S."/>
            <person name="Phongsopitanun W."/>
        </authorList>
    </citation>
    <scope>NUCLEOTIDE SEQUENCE</scope>
    <source>
        <strain evidence="3">JCM 31032</strain>
    </source>
</reference>
<accession>A0A9X1SXZ9</accession>
<evidence type="ECO:0000313" key="4">
    <source>
        <dbReference type="Proteomes" id="UP001138997"/>
    </source>
</evidence>
<dbReference type="GO" id="GO:0016758">
    <property type="term" value="F:hexosyltransferase activity"/>
    <property type="evidence" value="ECO:0007669"/>
    <property type="project" value="TreeGrafter"/>
</dbReference>
<sequence length="239" mass="27086">MTGYEIRGLSISNYRDQSVLLDDVFGADGVATGTMVAMNAEKIVIAETDIDLRDSIEKADYRYADGVSVVLAVRRRHGVRLARIAGADLWQSMMRRAAQQNTPVFLLGGRPPVSLEVERRLRVDWGVHVVGRRHGYFAESERGDIMREIRDSGAQIVAVALGSPKQEIFMQECHRRHPAALYIGVGGSFDVVSGHVRRAPVLLRRCGMEWCYRILTNPSRWGRVRRLARFAGYYWRNRL</sequence>
<keyword evidence="1" id="KW-0328">Glycosyltransferase</keyword>
<dbReference type="NCBIfam" id="TIGR00696">
    <property type="entry name" value="wecG_tagA_cpsF"/>
    <property type="match status" value="1"/>
</dbReference>
<name>A0A9X1SXZ9_9ACTN</name>
<dbReference type="Pfam" id="PF03808">
    <property type="entry name" value="Glyco_tran_WecG"/>
    <property type="match status" value="1"/>
</dbReference>
<organism evidence="3 4">
    <name type="scientific">Kineosporia babensis</name>
    <dbReference type="NCBI Taxonomy" id="499548"/>
    <lineage>
        <taxon>Bacteria</taxon>
        <taxon>Bacillati</taxon>
        <taxon>Actinomycetota</taxon>
        <taxon>Actinomycetes</taxon>
        <taxon>Kineosporiales</taxon>
        <taxon>Kineosporiaceae</taxon>
        <taxon>Kineosporia</taxon>
    </lineage>
</organism>
<dbReference type="RefSeq" id="WP_231439656.1">
    <property type="nucleotide sequence ID" value="NZ_JAJOMB010000003.1"/>
</dbReference>
<dbReference type="InterPro" id="IPR004629">
    <property type="entry name" value="WecG_TagA_CpsF"/>
</dbReference>
<protein>
    <submittedName>
        <fullName evidence="3">WecB/TagA/CpsF family glycosyltransferase</fullName>
    </submittedName>
</protein>
<dbReference type="Proteomes" id="UP001138997">
    <property type="component" value="Unassembled WGS sequence"/>
</dbReference>
<dbReference type="PANTHER" id="PTHR34136">
    <property type="match status" value="1"/>
</dbReference>
<proteinExistence type="predicted"/>
<dbReference type="CDD" id="cd06533">
    <property type="entry name" value="Glyco_transf_WecG_TagA"/>
    <property type="match status" value="1"/>
</dbReference>